<feature type="region of interest" description="Disordered" evidence="12">
    <location>
        <begin position="1"/>
        <end position="22"/>
    </location>
</feature>
<dbReference type="GO" id="GO:0015920">
    <property type="term" value="P:lipopolysaccharide transport"/>
    <property type="evidence" value="ECO:0007669"/>
    <property type="project" value="TreeGrafter"/>
</dbReference>
<evidence type="ECO:0000256" key="8">
    <source>
        <dbReference type="ARBA" id="ARBA00022989"/>
    </source>
</evidence>
<comment type="similarity">
    <text evidence="2 11">Belongs to the ABC-2 integral membrane protein family.</text>
</comment>
<feature type="domain" description="ABC transmembrane type-2" evidence="13">
    <location>
        <begin position="52"/>
        <end position="275"/>
    </location>
</feature>
<name>A0A1M7DPA4_9RHOB</name>
<keyword evidence="9" id="KW-0625">Polysaccharide transport</keyword>
<dbReference type="InterPro" id="IPR000412">
    <property type="entry name" value="ABC_2_transport"/>
</dbReference>
<dbReference type="AlphaFoldDB" id="A0A1M7DPA4"/>
<proteinExistence type="inferred from homology"/>
<evidence type="ECO:0000259" key="13">
    <source>
        <dbReference type="PROSITE" id="PS51012"/>
    </source>
</evidence>
<evidence type="ECO:0000256" key="11">
    <source>
        <dbReference type="RuleBase" id="RU361157"/>
    </source>
</evidence>
<keyword evidence="7" id="KW-0972">Capsule biogenesis/degradation</keyword>
<evidence type="ECO:0000256" key="9">
    <source>
        <dbReference type="ARBA" id="ARBA00023047"/>
    </source>
</evidence>
<evidence type="ECO:0000256" key="5">
    <source>
        <dbReference type="ARBA" id="ARBA00022597"/>
    </source>
</evidence>
<feature type="transmembrane region" description="Helical" evidence="11">
    <location>
        <begin position="54"/>
        <end position="76"/>
    </location>
</feature>
<dbReference type="PROSITE" id="PS51012">
    <property type="entry name" value="ABC_TM2"/>
    <property type="match status" value="1"/>
</dbReference>
<accession>A0A1M7DPA4</accession>
<evidence type="ECO:0000313" key="15">
    <source>
        <dbReference type="Proteomes" id="UP000184444"/>
    </source>
</evidence>
<dbReference type="InterPro" id="IPR013525">
    <property type="entry name" value="ABC2_TM"/>
</dbReference>
<dbReference type="Pfam" id="PF01061">
    <property type="entry name" value="ABC2_membrane"/>
    <property type="match status" value="1"/>
</dbReference>
<evidence type="ECO:0000256" key="2">
    <source>
        <dbReference type="ARBA" id="ARBA00007783"/>
    </source>
</evidence>
<sequence>MADKMPDSFPDPPRLPPVPQRRRPANGLLRMLRTIVALILREIATTHGRSFGGYLWALADPVLGIALLTLIFQGVMGRSSPPLGSNFPLFYATGYIVFQMYNDLAGKIAASLRYSRPLLAYPAVTLVDALLARWILNTMLHVAVFTLVVAGIAAGFGLALVMDAAVVVQALALTALLGLGVGTMNCFLTMRFPVWERAWSILSRPLFLMSGVFFTYDVMPRAAQELLWWNPVLHLVGLMRRGVYGIYPADYVSTGYVAALSLGLLLLGLLLLRGRYRDLLEL</sequence>
<dbReference type="PANTHER" id="PTHR30413:SF10">
    <property type="entry name" value="CAPSULE POLYSACCHARIDE EXPORT INNER-MEMBRANE PROTEIN CTRC"/>
    <property type="match status" value="1"/>
</dbReference>
<feature type="transmembrane region" description="Helical" evidence="11">
    <location>
        <begin position="88"/>
        <end position="106"/>
    </location>
</feature>
<evidence type="ECO:0000256" key="6">
    <source>
        <dbReference type="ARBA" id="ARBA00022692"/>
    </source>
</evidence>
<feature type="transmembrane region" description="Helical" evidence="11">
    <location>
        <begin position="142"/>
        <end position="161"/>
    </location>
</feature>
<keyword evidence="5" id="KW-0762">Sugar transport</keyword>
<gene>
    <name evidence="14" type="ORF">SAMN05444389_101477</name>
</gene>
<dbReference type="Proteomes" id="UP000184444">
    <property type="component" value="Unassembled WGS sequence"/>
</dbReference>
<feature type="transmembrane region" description="Helical" evidence="11">
    <location>
        <begin position="170"/>
        <end position="192"/>
    </location>
</feature>
<organism evidence="14 15">
    <name type="scientific">Paracoccus solventivorans</name>
    <dbReference type="NCBI Taxonomy" id="53463"/>
    <lineage>
        <taxon>Bacteria</taxon>
        <taxon>Pseudomonadati</taxon>
        <taxon>Pseudomonadota</taxon>
        <taxon>Alphaproteobacteria</taxon>
        <taxon>Rhodobacterales</taxon>
        <taxon>Paracoccaceae</taxon>
        <taxon>Paracoccus</taxon>
    </lineage>
</organism>
<dbReference type="GO" id="GO:0043190">
    <property type="term" value="C:ATP-binding cassette (ABC) transporter complex"/>
    <property type="evidence" value="ECO:0007669"/>
    <property type="project" value="InterPro"/>
</dbReference>
<protein>
    <recommendedName>
        <fullName evidence="11">Transport permease protein</fullName>
    </recommendedName>
</protein>
<keyword evidence="4 11" id="KW-1003">Cell membrane</keyword>
<keyword evidence="15" id="KW-1185">Reference proteome</keyword>
<comment type="subcellular location">
    <subcellularLocation>
        <location evidence="11">Cell inner membrane</location>
        <topology evidence="11">Multi-pass membrane protein</topology>
    </subcellularLocation>
    <subcellularLocation>
        <location evidence="1">Cell membrane</location>
        <topology evidence="1">Multi-pass membrane protein</topology>
    </subcellularLocation>
</comment>
<evidence type="ECO:0000256" key="12">
    <source>
        <dbReference type="SAM" id="MobiDB-lite"/>
    </source>
</evidence>
<reference evidence="15" key="1">
    <citation type="submission" date="2016-11" db="EMBL/GenBank/DDBJ databases">
        <authorList>
            <person name="Varghese N."/>
            <person name="Submissions S."/>
        </authorList>
    </citation>
    <scope>NUCLEOTIDE SEQUENCE [LARGE SCALE GENOMIC DNA]</scope>
    <source>
        <strain evidence="15">DSM 6637</strain>
    </source>
</reference>
<evidence type="ECO:0000256" key="7">
    <source>
        <dbReference type="ARBA" id="ARBA00022903"/>
    </source>
</evidence>
<keyword evidence="3 11" id="KW-0813">Transport</keyword>
<keyword evidence="10 11" id="KW-0472">Membrane</keyword>
<evidence type="ECO:0000256" key="3">
    <source>
        <dbReference type="ARBA" id="ARBA00022448"/>
    </source>
</evidence>
<feature type="transmembrane region" description="Helical" evidence="11">
    <location>
        <begin position="253"/>
        <end position="272"/>
    </location>
</feature>
<keyword evidence="8 11" id="KW-1133">Transmembrane helix</keyword>
<feature type="transmembrane region" description="Helical" evidence="11">
    <location>
        <begin position="198"/>
        <end position="219"/>
    </location>
</feature>
<dbReference type="PRINTS" id="PR00164">
    <property type="entry name" value="ABC2TRNSPORT"/>
</dbReference>
<dbReference type="GO" id="GO:0140359">
    <property type="term" value="F:ABC-type transporter activity"/>
    <property type="evidence" value="ECO:0007669"/>
    <property type="project" value="InterPro"/>
</dbReference>
<evidence type="ECO:0000313" key="14">
    <source>
        <dbReference type="EMBL" id="SHL81310.1"/>
    </source>
</evidence>
<evidence type="ECO:0000256" key="1">
    <source>
        <dbReference type="ARBA" id="ARBA00004651"/>
    </source>
</evidence>
<evidence type="ECO:0000256" key="10">
    <source>
        <dbReference type="ARBA" id="ARBA00023136"/>
    </source>
</evidence>
<dbReference type="STRING" id="53463.SAMN05444389_101477"/>
<dbReference type="GO" id="GO:0015774">
    <property type="term" value="P:polysaccharide transport"/>
    <property type="evidence" value="ECO:0007669"/>
    <property type="project" value="UniProtKB-KW"/>
</dbReference>
<dbReference type="PANTHER" id="PTHR30413">
    <property type="entry name" value="INNER MEMBRANE TRANSPORT PERMEASE"/>
    <property type="match status" value="1"/>
</dbReference>
<dbReference type="InterPro" id="IPR047817">
    <property type="entry name" value="ABC2_TM_bact-type"/>
</dbReference>
<evidence type="ECO:0000256" key="4">
    <source>
        <dbReference type="ARBA" id="ARBA00022475"/>
    </source>
</evidence>
<feature type="compositionally biased region" description="Pro residues" evidence="12">
    <location>
        <begin position="9"/>
        <end position="19"/>
    </location>
</feature>
<keyword evidence="6 11" id="KW-0812">Transmembrane</keyword>
<dbReference type="EMBL" id="FRCK01000001">
    <property type="protein sequence ID" value="SHL81310.1"/>
    <property type="molecule type" value="Genomic_DNA"/>
</dbReference>